<proteinExistence type="inferred from homology"/>
<dbReference type="InterPro" id="IPR001905">
    <property type="entry name" value="Ammonium_transpt"/>
</dbReference>
<feature type="transmembrane region" description="Helical" evidence="9">
    <location>
        <begin position="183"/>
        <end position="200"/>
    </location>
</feature>
<reference evidence="11" key="1">
    <citation type="journal article" date="2023" name="Mol. Phylogenet. Evol.">
        <title>Genome-scale phylogeny and comparative genomics of the fungal order Sordariales.</title>
        <authorList>
            <person name="Hensen N."/>
            <person name="Bonometti L."/>
            <person name="Westerberg I."/>
            <person name="Brannstrom I.O."/>
            <person name="Guillou S."/>
            <person name="Cros-Aarteil S."/>
            <person name="Calhoun S."/>
            <person name="Haridas S."/>
            <person name="Kuo A."/>
            <person name="Mondo S."/>
            <person name="Pangilinan J."/>
            <person name="Riley R."/>
            <person name="LaButti K."/>
            <person name="Andreopoulos B."/>
            <person name="Lipzen A."/>
            <person name="Chen C."/>
            <person name="Yan M."/>
            <person name="Daum C."/>
            <person name="Ng V."/>
            <person name="Clum A."/>
            <person name="Steindorff A."/>
            <person name="Ohm R.A."/>
            <person name="Martin F."/>
            <person name="Silar P."/>
            <person name="Natvig D.O."/>
            <person name="Lalanne C."/>
            <person name="Gautier V."/>
            <person name="Ament-Velasquez S.L."/>
            <person name="Kruys A."/>
            <person name="Hutchinson M.I."/>
            <person name="Powell A.J."/>
            <person name="Barry K."/>
            <person name="Miller A.N."/>
            <person name="Grigoriev I.V."/>
            <person name="Debuchy R."/>
            <person name="Gladieux P."/>
            <person name="Hiltunen Thoren M."/>
            <person name="Johannesson H."/>
        </authorList>
    </citation>
    <scope>NUCLEOTIDE SEQUENCE</scope>
    <source>
        <strain evidence="11">PSN309</strain>
    </source>
</reference>
<comment type="similarity">
    <text evidence="2">Belongs to the ammonia transporter channel (TC 1.A.11.2) family.</text>
</comment>
<feature type="compositionally biased region" description="Polar residues" evidence="8">
    <location>
        <begin position="555"/>
        <end position="564"/>
    </location>
</feature>
<keyword evidence="5 9" id="KW-1133">Transmembrane helix</keyword>
<dbReference type="AlphaFoldDB" id="A0AAN7AH58"/>
<evidence type="ECO:0000256" key="1">
    <source>
        <dbReference type="ARBA" id="ARBA00004141"/>
    </source>
</evidence>
<dbReference type="GO" id="GO:0005886">
    <property type="term" value="C:plasma membrane"/>
    <property type="evidence" value="ECO:0007669"/>
    <property type="project" value="TreeGrafter"/>
</dbReference>
<keyword evidence="12" id="KW-1185">Reference proteome</keyword>
<feature type="transmembrane region" description="Helical" evidence="9">
    <location>
        <begin position="291"/>
        <end position="316"/>
    </location>
</feature>
<feature type="transmembrane region" description="Helical" evidence="9">
    <location>
        <begin position="259"/>
        <end position="279"/>
    </location>
</feature>
<evidence type="ECO:0000256" key="2">
    <source>
        <dbReference type="ARBA" id="ARBA00005887"/>
    </source>
</evidence>
<dbReference type="InterPro" id="IPR029020">
    <property type="entry name" value="Ammonium/urea_transptr"/>
</dbReference>
<feature type="transmembrane region" description="Helical" evidence="9">
    <location>
        <begin position="143"/>
        <end position="163"/>
    </location>
</feature>
<dbReference type="SUPFAM" id="SSF111352">
    <property type="entry name" value="Ammonium transporter"/>
    <property type="match status" value="1"/>
</dbReference>
<keyword evidence="3" id="KW-0813">Transport</keyword>
<evidence type="ECO:0000259" key="10">
    <source>
        <dbReference type="Pfam" id="PF00909"/>
    </source>
</evidence>
<feature type="region of interest" description="Disordered" evidence="8">
    <location>
        <begin position="518"/>
        <end position="564"/>
    </location>
</feature>
<evidence type="ECO:0000256" key="9">
    <source>
        <dbReference type="SAM" id="Phobius"/>
    </source>
</evidence>
<feature type="transmembrane region" description="Helical" evidence="9">
    <location>
        <begin position="114"/>
        <end position="131"/>
    </location>
</feature>
<feature type="transmembrane region" description="Helical" evidence="9">
    <location>
        <begin position="52"/>
        <end position="70"/>
    </location>
</feature>
<reference evidence="11" key="2">
    <citation type="submission" date="2023-05" db="EMBL/GenBank/DDBJ databases">
        <authorList>
            <consortium name="Lawrence Berkeley National Laboratory"/>
            <person name="Steindorff A."/>
            <person name="Hensen N."/>
            <person name="Bonometti L."/>
            <person name="Westerberg I."/>
            <person name="Brannstrom I.O."/>
            <person name="Guillou S."/>
            <person name="Cros-Aarteil S."/>
            <person name="Calhoun S."/>
            <person name="Haridas S."/>
            <person name="Kuo A."/>
            <person name="Mondo S."/>
            <person name="Pangilinan J."/>
            <person name="Riley R."/>
            <person name="Labutti K."/>
            <person name="Andreopoulos B."/>
            <person name="Lipzen A."/>
            <person name="Chen C."/>
            <person name="Yanf M."/>
            <person name="Daum C."/>
            <person name="Ng V."/>
            <person name="Clum A."/>
            <person name="Ohm R."/>
            <person name="Martin F."/>
            <person name="Silar P."/>
            <person name="Natvig D."/>
            <person name="Lalanne C."/>
            <person name="Gautier V."/>
            <person name="Ament-Velasquez S.L."/>
            <person name="Kruys A."/>
            <person name="Hutchinson M.I."/>
            <person name="Powell A.J."/>
            <person name="Barry K."/>
            <person name="Miller A.N."/>
            <person name="Grigoriev I.V."/>
            <person name="Debuchy R."/>
            <person name="Gladieux P."/>
            <person name="Thoren M.H."/>
            <person name="Johannesson H."/>
        </authorList>
    </citation>
    <scope>NUCLEOTIDE SEQUENCE</scope>
    <source>
        <strain evidence="11">PSN309</strain>
    </source>
</reference>
<comment type="caution">
    <text evidence="11">The sequence shown here is derived from an EMBL/GenBank/DDBJ whole genome shotgun (WGS) entry which is preliminary data.</text>
</comment>
<gene>
    <name evidence="11" type="ORF">QBC35DRAFT_296379</name>
</gene>
<feature type="domain" description="Ammonium transporter AmtB-like" evidence="10">
    <location>
        <begin position="20"/>
        <end position="199"/>
    </location>
</feature>
<dbReference type="Gene3D" id="1.10.3430.10">
    <property type="entry name" value="Ammonium transporter AmtB like domains"/>
    <property type="match status" value="1"/>
</dbReference>
<dbReference type="InterPro" id="IPR024041">
    <property type="entry name" value="NH4_transpt_AmtB-like_dom"/>
</dbReference>
<evidence type="ECO:0000256" key="5">
    <source>
        <dbReference type="ARBA" id="ARBA00022989"/>
    </source>
</evidence>
<feature type="transmembrane region" description="Helical" evidence="9">
    <location>
        <begin position="452"/>
        <end position="473"/>
    </location>
</feature>
<feature type="domain" description="Ammonium transporter AmtB-like" evidence="10">
    <location>
        <begin position="333"/>
        <end position="471"/>
    </location>
</feature>
<evidence type="ECO:0000256" key="8">
    <source>
        <dbReference type="SAM" id="MobiDB-lite"/>
    </source>
</evidence>
<evidence type="ECO:0000256" key="3">
    <source>
        <dbReference type="ARBA" id="ARBA00022448"/>
    </source>
</evidence>
<sequence length="564" mass="61831">MATPNVAAPSGIQFDKADNAWMLTCSGFVLIMIVSLCLVYSGLGSRSSAITLFKQPLITGALLGFQWYLWGYTLAFTPGNTWFGGTSSYNAIQITPDTPFAVGGSPPQYIPEPAFILFQGMFASFTGALICAGTMQRMHSARYLLFISVWSTLIYNPIARWSWFIDGWSHSRGSMDFAGGTPVHIASGTAVAALALFYFFESNGFHMGIAYLLGQVKTRIGNSIWWFLVMYTLNKVFGYKPWRPQASPNQRLPIRNPDVYDVNQVVLGTGLLWFGWFGFNGGSALGANNRAVYACLSTNIAACAGGITTVFLHWILKQWAKWRATWTNPIWRMAYDDYEFRRLTSIHFCDGALAGLVAITPGSGFVPVSKSAVFGFVSGAVVYLWKPDTSRFLRDDDLKVYLIHTVSGLIGMFLTGWVASAEVVESDGFSTWTDRSISERLGIQVADAVSGMVYSFFGTLAILMVGKLILFAVTWARLQEGRKAAWDEANVFTFYEDGTPGIEDRLRASLRQDWVRGDPENGIALQPAGAHTANHHQGDAAQGAAGPHPNPAQPPQGNNIANHN</sequence>
<dbReference type="PANTHER" id="PTHR43029">
    <property type="entry name" value="AMMONIUM TRANSPORTER MEP2"/>
    <property type="match status" value="1"/>
</dbReference>
<evidence type="ECO:0000256" key="6">
    <source>
        <dbReference type="ARBA" id="ARBA00023136"/>
    </source>
</evidence>
<dbReference type="Pfam" id="PF00909">
    <property type="entry name" value="Ammonium_transp"/>
    <property type="match status" value="3"/>
</dbReference>
<evidence type="ECO:0000313" key="11">
    <source>
        <dbReference type="EMBL" id="KAK4185797.1"/>
    </source>
</evidence>
<organism evidence="11 12">
    <name type="scientific">Podospora australis</name>
    <dbReference type="NCBI Taxonomy" id="1536484"/>
    <lineage>
        <taxon>Eukaryota</taxon>
        <taxon>Fungi</taxon>
        <taxon>Dikarya</taxon>
        <taxon>Ascomycota</taxon>
        <taxon>Pezizomycotina</taxon>
        <taxon>Sordariomycetes</taxon>
        <taxon>Sordariomycetidae</taxon>
        <taxon>Sordariales</taxon>
        <taxon>Podosporaceae</taxon>
        <taxon>Podospora</taxon>
    </lineage>
</organism>
<feature type="domain" description="Ammonium transporter AmtB-like" evidence="10">
    <location>
        <begin position="260"/>
        <end position="319"/>
    </location>
</feature>
<feature type="transmembrane region" description="Helical" evidence="9">
    <location>
        <begin position="20"/>
        <end position="40"/>
    </location>
</feature>
<dbReference type="Proteomes" id="UP001302126">
    <property type="component" value="Unassembled WGS sequence"/>
</dbReference>
<evidence type="ECO:0000313" key="12">
    <source>
        <dbReference type="Proteomes" id="UP001302126"/>
    </source>
</evidence>
<evidence type="ECO:0000256" key="4">
    <source>
        <dbReference type="ARBA" id="ARBA00022692"/>
    </source>
</evidence>
<name>A0AAN7AH58_9PEZI</name>
<feature type="transmembrane region" description="Helical" evidence="9">
    <location>
        <begin position="365"/>
        <end position="386"/>
    </location>
</feature>
<keyword evidence="7" id="KW-0924">Ammonia transport</keyword>
<dbReference type="EMBL" id="MU864439">
    <property type="protein sequence ID" value="KAK4185797.1"/>
    <property type="molecule type" value="Genomic_DNA"/>
</dbReference>
<protein>
    <submittedName>
        <fullName evidence="11">Ammonium transporter</fullName>
    </submittedName>
</protein>
<evidence type="ECO:0000256" key="7">
    <source>
        <dbReference type="ARBA" id="ARBA00023177"/>
    </source>
</evidence>
<accession>A0AAN7AH58</accession>
<keyword evidence="6 9" id="KW-0472">Membrane</keyword>
<comment type="subcellular location">
    <subcellularLocation>
        <location evidence="1">Membrane</location>
        <topology evidence="1">Multi-pass membrane protein</topology>
    </subcellularLocation>
</comment>
<keyword evidence="4 9" id="KW-0812">Transmembrane</keyword>
<dbReference type="PANTHER" id="PTHR43029:SF10">
    <property type="entry name" value="AMMONIUM TRANSPORTER MEP2"/>
    <property type="match status" value="1"/>
</dbReference>
<feature type="transmembrane region" description="Helical" evidence="9">
    <location>
        <begin position="398"/>
        <end position="419"/>
    </location>
</feature>
<dbReference type="GO" id="GO:0008519">
    <property type="term" value="F:ammonium channel activity"/>
    <property type="evidence" value="ECO:0007669"/>
    <property type="project" value="InterPro"/>
</dbReference>